<dbReference type="InterPro" id="IPR001078">
    <property type="entry name" value="2-oxoacid_DH_actylTfrase"/>
</dbReference>
<dbReference type="SUPFAM" id="SSF52777">
    <property type="entry name" value="CoA-dependent acyltransferases"/>
    <property type="match status" value="1"/>
</dbReference>
<keyword evidence="15" id="KW-1185">Reference proteome</keyword>
<evidence type="ECO:0000256" key="12">
    <source>
        <dbReference type="SAM" id="MobiDB-lite"/>
    </source>
</evidence>
<evidence type="ECO:0000256" key="3">
    <source>
        <dbReference type="ARBA" id="ARBA00004813"/>
    </source>
</evidence>
<dbReference type="InterPro" id="IPR042179">
    <property type="entry name" value="KGD_C_sf"/>
</dbReference>
<name>A0ABW1FGC2_9ACTN</name>
<protein>
    <submittedName>
        <fullName evidence="14">Multifunctional oxoglutarate decarboxylase/oxoglutarate dehydrogenase thiamine pyrophosphate-binding subunit/dihydrolipoyllysine-residue succinyltransferase subunit</fullName>
        <ecNumber evidence="14">4.1.1.71</ecNumber>
    </submittedName>
</protein>
<evidence type="ECO:0000313" key="15">
    <source>
        <dbReference type="Proteomes" id="UP001596241"/>
    </source>
</evidence>
<dbReference type="NCBIfam" id="NF006914">
    <property type="entry name" value="PRK09404.1"/>
    <property type="match status" value="1"/>
</dbReference>
<dbReference type="Pfam" id="PF02779">
    <property type="entry name" value="Transket_pyr"/>
    <property type="match status" value="1"/>
</dbReference>
<comment type="cofactor">
    <cofactor evidence="1">
        <name>Mg(2+)</name>
        <dbReference type="ChEBI" id="CHEBI:18420"/>
    </cofactor>
</comment>
<dbReference type="InterPro" id="IPR005475">
    <property type="entry name" value="Transketolase-like_Pyr-bd"/>
</dbReference>
<gene>
    <name evidence="14" type="ORF">ACFP3M_09065</name>
</gene>
<dbReference type="Pfam" id="PF00676">
    <property type="entry name" value="E1_dh"/>
    <property type="match status" value="1"/>
</dbReference>
<evidence type="ECO:0000256" key="9">
    <source>
        <dbReference type="ARBA" id="ARBA00023268"/>
    </source>
</evidence>
<evidence type="ECO:0000256" key="7">
    <source>
        <dbReference type="ARBA" id="ARBA00023002"/>
    </source>
</evidence>
<keyword evidence="8" id="KW-0786">Thiamine pyrophosphate</keyword>
<dbReference type="Pfam" id="PF16870">
    <property type="entry name" value="OxoGdeHyase_C"/>
    <property type="match status" value="1"/>
</dbReference>
<evidence type="ECO:0000256" key="2">
    <source>
        <dbReference type="ARBA" id="ARBA00001964"/>
    </source>
</evidence>
<dbReference type="Proteomes" id="UP001596241">
    <property type="component" value="Unassembled WGS sequence"/>
</dbReference>
<dbReference type="PANTHER" id="PTHR23152">
    <property type="entry name" value="2-OXOGLUTARATE DEHYDROGENASE"/>
    <property type="match status" value="1"/>
</dbReference>
<evidence type="ECO:0000256" key="1">
    <source>
        <dbReference type="ARBA" id="ARBA00001946"/>
    </source>
</evidence>
<dbReference type="EC" id="4.1.1.71" evidence="14"/>
<dbReference type="EMBL" id="JBHSPW010000003">
    <property type="protein sequence ID" value="MFC5892962.1"/>
    <property type="molecule type" value="Genomic_DNA"/>
</dbReference>
<proteinExistence type="predicted"/>
<comment type="cofactor">
    <cofactor evidence="2">
        <name>thiamine diphosphate</name>
        <dbReference type="ChEBI" id="CHEBI:58937"/>
    </cofactor>
</comment>
<evidence type="ECO:0000256" key="11">
    <source>
        <dbReference type="ARBA" id="ARBA00052761"/>
    </source>
</evidence>
<dbReference type="InterPro" id="IPR001017">
    <property type="entry name" value="DH_E1"/>
</dbReference>
<evidence type="ECO:0000256" key="4">
    <source>
        <dbReference type="ARBA" id="ARBA00022532"/>
    </source>
</evidence>
<keyword evidence="5" id="KW-0479">Metal-binding</keyword>
<evidence type="ECO:0000256" key="6">
    <source>
        <dbReference type="ARBA" id="ARBA00022842"/>
    </source>
</evidence>
<keyword evidence="4" id="KW-0816">Tricarboxylic acid cycle</keyword>
<dbReference type="InterPro" id="IPR011603">
    <property type="entry name" value="2oxoglutarate_DH_E1"/>
</dbReference>
<dbReference type="InterPro" id="IPR031717">
    <property type="entry name" value="ODO-1/KGD_C"/>
</dbReference>
<comment type="catalytic activity">
    <reaction evidence="11">
        <text>N(6)-[(R)-dihydrolipoyl]-L-lysyl-[protein] + succinyl-CoA = N(6)-[(R)-S(8)-succinyldihydrolipoyl]-L-lysyl-[protein] + CoA</text>
        <dbReference type="Rhea" id="RHEA:15213"/>
        <dbReference type="Rhea" id="RHEA-COMP:10475"/>
        <dbReference type="Rhea" id="RHEA-COMP:20092"/>
        <dbReference type="ChEBI" id="CHEBI:57287"/>
        <dbReference type="ChEBI" id="CHEBI:57292"/>
        <dbReference type="ChEBI" id="CHEBI:83100"/>
        <dbReference type="ChEBI" id="CHEBI:83120"/>
        <dbReference type="EC" id="2.3.1.61"/>
    </reaction>
</comment>
<dbReference type="PIRSF" id="PIRSF000157">
    <property type="entry name" value="Oxoglu_dh_E1"/>
    <property type="match status" value="1"/>
</dbReference>
<evidence type="ECO:0000313" key="14">
    <source>
        <dbReference type="EMBL" id="MFC5892962.1"/>
    </source>
</evidence>
<dbReference type="PANTHER" id="PTHR23152:SF4">
    <property type="entry name" value="2-OXOADIPATE DEHYDROGENASE COMPLEX COMPONENT E1"/>
    <property type="match status" value="1"/>
</dbReference>
<keyword evidence="9" id="KW-0511">Multifunctional enzyme</keyword>
<dbReference type="GO" id="GO:0008683">
    <property type="term" value="F:2-oxoglutarate decarboxylase activity"/>
    <property type="evidence" value="ECO:0007669"/>
    <property type="project" value="UniProtKB-EC"/>
</dbReference>
<dbReference type="Gene3D" id="3.30.559.10">
    <property type="entry name" value="Chloramphenicol acetyltransferase-like domain"/>
    <property type="match status" value="1"/>
</dbReference>
<dbReference type="CDD" id="cd02016">
    <property type="entry name" value="TPP_E1_OGDC_like"/>
    <property type="match status" value="1"/>
</dbReference>
<keyword evidence="7" id="KW-0560">Oxidoreductase</keyword>
<dbReference type="Pfam" id="PF16078">
    <property type="entry name" value="2-oxogl_dehyd_N"/>
    <property type="match status" value="1"/>
</dbReference>
<feature type="domain" description="Transketolase-like pyrimidine-binding" evidence="13">
    <location>
        <begin position="912"/>
        <end position="1105"/>
    </location>
</feature>
<dbReference type="Gene3D" id="3.40.50.970">
    <property type="match status" value="1"/>
</dbReference>
<dbReference type="InterPro" id="IPR029061">
    <property type="entry name" value="THDP-binding"/>
</dbReference>
<comment type="pathway">
    <text evidence="3">Carbohydrate metabolism; tricarboxylic acid cycle; succinyl-CoA from 2-oxoglutarate (dehydrogenase route): step 1/1.</text>
</comment>
<feature type="region of interest" description="Disordered" evidence="12">
    <location>
        <begin position="1"/>
        <end position="26"/>
    </location>
</feature>
<dbReference type="SMART" id="SM00861">
    <property type="entry name" value="Transket_pyr"/>
    <property type="match status" value="1"/>
</dbReference>
<dbReference type="NCBIfam" id="NF008907">
    <property type="entry name" value="PRK12270.1"/>
    <property type="match status" value="1"/>
</dbReference>
<keyword evidence="14" id="KW-0456">Lyase</keyword>
<dbReference type="RefSeq" id="WP_345086289.1">
    <property type="nucleotide sequence ID" value="NZ_BAAAWG010000010.1"/>
</dbReference>
<feature type="region of interest" description="Disordered" evidence="12">
    <location>
        <begin position="63"/>
        <end position="122"/>
    </location>
</feature>
<dbReference type="InterPro" id="IPR032106">
    <property type="entry name" value="2-oxogl_dehyd_N"/>
</dbReference>
<evidence type="ECO:0000259" key="13">
    <source>
        <dbReference type="SMART" id="SM00861"/>
    </source>
</evidence>
<evidence type="ECO:0000256" key="10">
    <source>
        <dbReference type="ARBA" id="ARBA00051911"/>
    </source>
</evidence>
<dbReference type="NCBIfam" id="TIGR00239">
    <property type="entry name" value="2oxo_dh_E1"/>
    <property type="match status" value="1"/>
</dbReference>
<evidence type="ECO:0000256" key="5">
    <source>
        <dbReference type="ARBA" id="ARBA00022723"/>
    </source>
</evidence>
<feature type="compositionally biased region" description="Low complexity" evidence="12">
    <location>
        <begin position="81"/>
        <end position="122"/>
    </location>
</feature>
<sequence>MSPQSPNSSNISTDQDGQGKSPAAAFGANEWLVDEIYQQYLQDPNSVDRAWWDFFADYKPGATAAPGQSTEAPAPVPPTQETPVATPAPAQPAAPAAPAQPAATAPAPAKAAPAPAKAAPAAKPAAAKPAAAKATEASAGPELVTLRGPSAAVAKNMNASLELPTATSVRAVPVKLLFDNRIVINNHLKRARGGKVSFTHLIGYAMVQALKAMPSMNYSFQEKDGKPTLVKPEHVNLGLAIDLVKPNGDRQLVVAAIKKAETLTFFEFWQAYEDIVRRARNNKLTMEDFTGVTASLTNPGGIGTVHSVPRLMPGQGLIIGVGAMDYPAEFQGTSQDALNKMGISKVMTLTSTYDHRVIQGAASGEFLRIMSQLLLGENDFFDDIFKSLRIPYEPVRWLRDIDVSHDDDVTKAARVFDLIHSYRVRGHVMADTDPLEYHQRKHPDLDIIEHGLTLWDLEREFAVGGFSGKSMMKLRDILGVLRDSYCRTTGIEYMHIQDPKQRKWIQDRVERPHNSPEREEQLRILRRLNSAEAFETFLQTKYVGQKRFSLEGGESVIPLLDAVIDSAAESRLDEVVIGMAHRGRLNVLANIVGKSYAQLFREFEGNLDPKSMHGSGDVKYHLGQEGVFTGLDGEQIKVTLAANPSHLETVDPVIEGISRAKQDIINKGGTDFTVLPVTLHGDAAFAGQGVVAETLNMSQLRGYRTGGTVHIVINNQVGFTAAPESSRSSMYATDVARMIEAPIFHVNGDDPEAVVRAGRLAFEFRQAFNKDVVIDLICYRRRGHNETDNPGFTQPLMYDLIDKKRSVRKLYTESLIGRGDITLEEAEQALQDFQGQLEKVFAEVREAVAAPGAAEVPDPQAEFPVAVKTAISQEVVKRIAESQVNIPDRVTVHPRLLPQLQRRASMIEDGTIDWGMGETLAIGSLLLEGTPVRLSGQDSRRGTFGQRHAVLVDRETGEDYTPLLYLSDDQARYNVYDSLLSEYAVMGFEYGYSLARPEALVMWEAQFGDFVNGAQTVVDEYITAAEQKWGQTSGVTLLLPHGYEGQGPDHSSARIERFLQLCAQNNMTVAMPTLPSNYFHLLRWQVHNPHHKPLVVFTPKSMLRLKAAASKAEEFTTGGFRPVIGDEKADPQKVSKVLLCSGKVYYDLAAERDKRGADDVAIIRLERLYPLPGKEIQAEIAKYPNAGKYLWVQEEPANQGAWPFIALNLIDHLDLAVGADIPHGERLRRISRPHSSSPAVGSAKRHQAEQAQLIAEAFDA</sequence>
<dbReference type="SUPFAM" id="SSF52518">
    <property type="entry name" value="Thiamin diphosphate-binding fold (THDP-binding)"/>
    <property type="match status" value="2"/>
</dbReference>
<dbReference type="InterPro" id="IPR023213">
    <property type="entry name" value="CAT-like_dom_sf"/>
</dbReference>
<dbReference type="Pfam" id="PF00198">
    <property type="entry name" value="2-oxoacid_dh"/>
    <property type="match status" value="1"/>
</dbReference>
<keyword evidence="6" id="KW-0460">Magnesium</keyword>
<feature type="compositionally biased region" description="Polar residues" evidence="12">
    <location>
        <begin position="1"/>
        <end position="18"/>
    </location>
</feature>
<dbReference type="Gene3D" id="3.40.50.11610">
    <property type="entry name" value="Multifunctional 2-oxoglutarate metabolism enzyme, C-terminal domain"/>
    <property type="match status" value="1"/>
</dbReference>
<reference evidence="15" key="1">
    <citation type="journal article" date="2019" name="Int. J. Syst. Evol. Microbiol.">
        <title>The Global Catalogue of Microorganisms (GCM) 10K type strain sequencing project: providing services to taxonomists for standard genome sequencing and annotation.</title>
        <authorList>
            <consortium name="The Broad Institute Genomics Platform"/>
            <consortium name="The Broad Institute Genome Sequencing Center for Infectious Disease"/>
            <person name="Wu L."/>
            <person name="Ma J."/>
        </authorList>
    </citation>
    <scope>NUCLEOTIDE SEQUENCE [LARGE SCALE GENOMIC DNA]</scope>
    <source>
        <strain evidence="15">CGMCC 1.15809</strain>
    </source>
</reference>
<organism evidence="14 15">
    <name type="scientific">Streptomyces ramulosus</name>
    <dbReference type="NCBI Taxonomy" id="47762"/>
    <lineage>
        <taxon>Bacteria</taxon>
        <taxon>Bacillati</taxon>
        <taxon>Actinomycetota</taxon>
        <taxon>Actinomycetes</taxon>
        <taxon>Kitasatosporales</taxon>
        <taxon>Streptomycetaceae</taxon>
        <taxon>Streptomyces</taxon>
    </lineage>
</organism>
<evidence type="ECO:0000256" key="8">
    <source>
        <dbReference type="ARBA" id="ARBA00023052"/>
    </source>
</evidence>
<dbReference type="Gene3D" id="1.10.287.1150">
    <property type="entry name" value="TPP helical domain"/>
    <property type="match status" value="1"/>
</dbReference>
<comment type="catalytic activity">
    <reaction evidence="10">
        <text>N(6)-[(R)-lipoyl]-L-lysyl-[protein] + 2-oxoglutarate + H(+) = N(6)-[(R)-S(8)-succinyldihydrolipoyl]-L-lysyl-[protein] + CO2</text>
        <dbReference type="Rhea" id="RHEA:12188"/>
        <dbReference type="Rhea" id="RHEA-COMP:10474"/>
        <dbReference type="Rhea" id="RHEA-COMP:20092"/>
        <dbReference type="ChEBI" id="CHEBI:15378"/>
        <dbReference type="ChEBI" id="CHEBI:16526"/>
        <dbReference type="ChEBI" id="CHEBI:16810"/>
        <dbReference type="ChEBI" id="CHEBI:83099"/>
        <dbReference type="ChEBI" id="CHEBI:83120"/>
        <dbReference type="EC" id="1.2.4.2"/>
    </reaction>
</comment>
<dbReference type="Gene3D" id="3.40.50.12470">
    <property type="match status" value="1"/>
</dbReference>
<accession>A0ABW1FGC2</accession>
<comment type="caution">
    <text evidence="14">The sequence shown here is derived from an EMBL/GenBank/DDBJ whole genome shotgun (WGS) entry which is preliminary data.</text>
</comment>